<name>A0A9W4R0Z7_PSEHA</name>
<evidence type="ECO:0008006" key="3">
    <source>
        <dbReference type="Google" id="ProtNLM"/>
    </source>
</evidence>
<dbReference type="AlphaFoldDB" id="A0A9W4R0Z7"/>
<gene>
    <name evidence="1" type="ORF">PSEHALCIP103_02618</name>
</gene>
<keyword evidence="2" id="KW-1185">Reference proteome</keyword>
<accession>A0A9W4R0Z7</accession>
<dbReference type="Proteomes" id="UP001152447">
    <property type="component" value="Unassembled WGS sequence"/>
</dbReference>
<protein>
    <recommendedName>
        <fullName evidence="3">Lipoprotein</fullName>
    </recommendedName>
</protein>
<sequence length="302" mass="35206">MMIFGNQSIIKRGLLMLNNLKNIKLSKIIFITSLLFIASCSTSFAYNNLGWLSSFWIDDYVDLNKSQSTQLKVIINNTRDWHREVELPKYKADLLDLRQLLDKQADTAQLMAKITQVKQHWRNLLLYASDPLIELAKTLTPSQRSEMIENIRDQINDEIKEHASLTKEEHQQSRLDRQLDYYEQWLGKLTSEQRTLVSQANSEYISTSNLWYDYKLTRLGALEALFNQQTLDDAQFAQQLRTIITERELFMSAELIERNEENLRAYAQLLVKLNQTLSPKQVAHVDEEFADLVGTVNELLTE</sequence>
<organism evidence="1 2">
    <name type="scientific">Pseudoalteromonas haloplanktis</name>
    <name type="common">Alteromonas haloplanktis</name>
    <dbReference type="NCBI Taxonomy" id="228"/>
    <lineage>
        <taxon>Bacteria</taxon>
        <taxon>Pseudomonadati</taxon>
        <taxon>Pseudomonadota</taxon>
        <taxon>Gammaproteobacteria</taxon>
        <taxon>Alteromonadales</taxon>
        <taxon>Pseudoalteromonadaceae</taxon>
        <taxon>Pseudoalteromonas</taxon>
    </lineage>
</organism>
<dbReference type="InterPro" id="IPR016875">
    <property type="entry name" value="UCP028200"/>
</dbReference>
<evidence type="ECO:0000313" key="2">
    <source>
        <dbReference type="Proteomes" id="UP001152447"/>
    </source>
</evidence>
<evidence type="ECO:0000313" key="1">
    <source>
        <dbReference type="EMBL" id="CAH9062016.1"/>
    </source>
</evidence>
<proteinExistence type="predicted"/>
<comment type="caution">
    <text evidence="1">The sequence shown here is derived from an EMBL/GenBank/DDBJ whole genome shotgun (WGS) entry which is preliminary data.</text>
</comment>
<dbReference type="PIRSF" id="PIRSF028200">
    <property type="entry name" value="UCP028200"/>
    <property type="match status" value="1"/>
</dbReference>
<reference evidence="1" key="1">
    <citation type="submission" date="2022-07" db="EMBL/GenBank/DDBJ databases">
        <authorList>
            <person name="Criscuolo A."/>
        </authorList>
    </citation>
    <scope>NUCLEOTIDE SEQUENCE</scope>
    <source>
        <strain evidence="1">CIP103197</strain>
    </source>
</reference>
<dbReference type="EMBL" id="CAMAPB010000040">
    <property type="protein sequence ID" value="CAH9062016.1"/>
    <property type="molecule type" value="Genomic_DNA"/>
</dbReference>
<dbReference type="Pfam" id="PF19795">
    <property type="entry name" value="DUF6279"/>
    <property type="match status" value="1"/>
</dbReference>